<evidence type="ECO:0000313" key="2">
    <source>
        <dbReference type="EMBL" id="KAI5060970.1"/>
    </source>
</evidence>
<dbReference type="AlphaFoldDB" id="A0A9D4Z4J9"/>
<feature type="region of interest" description="Disordered" evidence="1">
    <location>
        <begin position="1"/>
        <end position="22"/>
    </location>
</feature>
<reference evidence="2" key="1">
    <citation type="submission" date="2021-01" db="EMBL/GenBank/DDBJ databases">
        <title>Adiantum capillus-veneris genome.</title>
        <authorList>
            <person name="Fang Y."/>
            <person name="Liao Q."/>
        </authorList>
    </citation>
    <scope>NUCLEOTIDE SEQUENCE</scope>
    <source>
        <strain evidence="2">H3</strain>
        <tissue evidence="2">Leaf</tissue>
    </source>
</reference>
<name>A0A9D4Z4J9_ADICA</name>
<dbReference type="EMBL" id="JABFUD020000023">
    <property type="protein sequence ID" value="KAI5060970.1"/>
    <property type="molecule type" value="Genomic_DNA"/>
</dbReference>
<organism evidence="2 3">
    <name type="scientific">Adiantum capillus-veneris</name>
    <name type="common">Maidenhair fern</name>
    <dbReference type="NCBI Taxonomy" id="13818"/>
    <lineage>
        <taxon>Eukaryota</taxon>
        <taxon>Viridiplantae</taxon>
        <taxon>Streptophyta</taxon>
        <taxon>Embryophyta</taxon>
        <taxon>Tracheophyta</taxon>
        <taxon>Polypodiopsida</taxon>
        <taxon>Polypodiidae</taxon>
        <taxon>Polypodiales</taxon>
        <taxon>Pteridineae</taxon>
        <taxon>Pteridaceae</taxon>
        <taxon>Vittarioideae</taxon>
        <taxon>Adiantum</taxon>
    </lineage>
</organism>
<dbReference type="PANTHER" id="PTHR31307:SF4">
    <property type="entry name" value="TRIHELIX TRANSCRIPTION FACTOR ASIL2"/>
    <property type="match status" value="1"/>
</dbReference>
<gene>
    <name evidence="2" type="ORF">GOP47_0023475</name>
</gene>
<proteinExistence type="predicted"/>
<dbReference type="InterPro" id="IPR044823">
    <property type="entry name" value="ASIL1/2-like"/>
</dbReference>
<dbReference type="PANTHER" id="PTHR31307">
    <property type="entry name" value="TRIHELIX TRANSCRIPTION FACTOR ASIL2"/>
    <property type="match status" value="1"/>
</dbReference>
<accession>A0A9D4Z4J9</accession>
<sequence>MLTNPEWETCNLGDDNGSQPLGGNIPIETFNESKNNETIGGVSQNVNLEGGSDHLETEGNNQKGVKRARYVLKDLWTEASTYALIKHVQERWSHVNKGNFRTKDSDEVRDQLNKEVNGIYTNKQVRTKIDTLKKKIGKRKQKELKRVGLGQNGSTLRC</sequence>
<dbReference type="Proteomes" id="UP000886520">
    <property type="component" value="Chromosome 23"/>
</dbReference>
<evidence type="ECO:0000256" key="1">
    <source>
        <dbReference type="SAM" id="MobiDB-lite"/>
    </source>
</evidence>
<keyword evidence="3" id="KW-1185">Reference proteome</keyword>
<dbReference type="OrthoDB" id="1978981at2759"/>
<comment type="caution">
    <text evidence="2">The sequence shown here is derived from an EMBL/GenBank/DDBJ whole genome shotgun (WGS) entry which is preliminary data.</text>
</comment>
<protein>
    <submittedName>
        <fullName evidence="2">Uncharacterized protein</fullName>
    </submittedName>
</protein>
<evidence type="ECO:0000313" key="3">
    <source>
        <dbReference type="Proteomes" id="UP000886520"/>
    </source>
</evidence>